<dbReference type="SUPFAM" id="SSF50630">
    <property type="entry name" value="Acid proteases"/>
    <property type="match status" value="1"/>
</dbReference>
<keyword evidence="9" id="KW-1185">Reference proteome</keyword>
<proteinExistence type="inferred from homology"/>
<name>A0A8X7T236_9BASI</name>
<comment type="similarity">
    <text evidence="1 4">Belongs to the peptidase A1 family.</text>
</comment>
<reference evidence="8" key="1">
    <citation type="submission" date="2016-04" db="EMBL/GenBank/DDBJ databases">
        <authorList>
            <person name="Nguyen H.D."/>
            <person name="Samba Siva P."/>
            <person name="Cullis J."/>
            <person name="Levesque C.A."/>
            <person name="Hambleton S."/>
        </authorList>
    </citation>
    <scope>NUCLEOTIDE SEQUENCE</scope>
    <source>
        <strain evidence="8">DAOMC 236422</strain>
    </source>
</reference>
<evidence type="ECO:0000256" key="3">
    <source>
        <dbReference type="PIRSR" id="PIRSR601461-1"/>
    </source>
</evidence>
<keyword evidence="5" id="KW-1133">Transmembrane helix</keyword>
<gene>
    <name evidence="8" type="ORF">A4X09_0g6744</name>
</gene>
<dbReference type="GO" id="GO:0006508">
    <property type="term" value="P:proteolysis"/>
    <property type="evidence" value="ECO:0007669"/>
    <property type="project" value="UniProtKB-KW"/>
</dbReference>
<dbReference type="EMBL" id="LWDG02000472">
    <property type="protein sequence ID" value="KAE8265157.1"/>
    <property type="molecule type" value="Genomic_DNA"/>
</dbReference>
<organism evidence="8 9">
    <name type="scientific">Tilletia walkeri</name>
    <dbReference type="NCBI Taxonomy" id="117179"/>
    <lineage>
        <taxon>Eukaryota</taxon>
        <taxon>Fungi</taxon>
        <taxon>Dikarya</taxon>
        <taxon>Basidiomycota</taxon>
        <taxon>Ustilaginomycotina</taxon>
        <taxon>Exobasidiomycetes</taxon>
        <taxon>Tilletiales</taxon>
        <taxon>Tilletiaceae</taxon>
        <taxon>Tilletia</taxon>
    </lineage>
</organism>
<dbReference type="InterPro" id="IPR033121">
    <property type="entry name" value="PEPTIDASE_A1"/>
</dbReference>
<dbReference type="GO" id="GO:0004190">
    <property type="term" value="F:aspartic-type endopeptidase activity"/>
    <property type="evidence" value="ECO:0007669"/>
    <property type="project" value="UniProtKB-KW"/>
</dbReference>
<evidence type="ECO:0000313" key="9">
    <source>
        <dbReference type="Proteomes" id="UP000078113"/>
    </source>
</evidence>
<evidence type="ECO:0000256" key="1">
    <source>
        <dbReference type="ARBA" id="ARBA00007447"/>
    </source>
</evidence>
<reference evidence="8" key="2">
    <citation type="journal article" date="2019" name="IMA Fungus">
        <title>Genome sequencing and comparison of five Tilletia species to identify candidate genes for the detection of regulated species infecting wheat.</title>
        <authorList>
            <person name="Nguyen H.D.T."/>
            <person name="Sultana T."/>
            <person name="Kesanakurti P."/>
            <person name="Hambleton S."/>
        </authorList>
    </citation>
    <scope>NUCLEOTIDE SEQUENCE</scope>
    <source>
        <strain evidence="8">DAOMC 236422</strain>
    </source>
</reference>
<dbReference type="PANTHER" id="PTHR47966">
    <property type="entry name" value="BETA-SITE APP-CLEAVING ENZYME, ISOFORM A-RELATED"/>
    <property type="match status" value="1"/>
</dbReference>
<keyword evidence="5" id="KW-0472">Membrane</keyword>
<keyword evidence="4" id="KW-0645">Protease</keyword>
<feature type="active site" evidence="3">
    <location>
        <position position="338"/>
    </location>
</feature>
<keyword evidence="6" id="KW-0732">Signal</keyword>
<protein>
    <recommendedName>
        <fullName evidence="7">Peptidase A1 domain-containing protein</fullName>
    </recommendedName>
</protein>
<comment type="caution">
    <text evidence="8">The sequence shown here is derived from an EMBL/GenBank/DDBJ whole genome shotgun (WGS) entry which is preliminary data.</text>
</comment>
<feature type="chain" id="PRO_5036504145" description="Peptidase A1 domain-containing protein" evidence="6">
    <location>
        <begin position="28"/>
        <end position="506"/>
    </location>
</feature>
<dbReference type="InterPro" id="IPR001461">
    <property type="entry name" value="Aspartic_peptidase_A1"/>
</dbReference>
<dbReference type="Gene3D" id="2.40.70.10">
    <property type="entry name" value="Acid Proteases"/>
    <property type="match status" value="2"/>
</dbReference>
<dbReference type="Proteomes" id="UP000078113">
    <property type="component" value="Unassembled WGS sequence"/>
</dbReference>
<feature type="signal peptide" evidence="6">
    <location>
        <begin position="1"/>
        <end position="27"/>
    </location>
</feature>
<sequence>MKAWSPLLLAGSALAIAFSSSVHNVSAAEAGFIRAQAPGPIHIPLQQHIPPRSDPLPFEYNAAPLRPRARSRTTRKEVVEWANAHRSHLRHKYRLQYRLHDSSTSPIRRDVADTGDASQTTADVRMTNYRHDSSWLARVRIGTPPAWYTVIVDTGSSDCWLSTDHFKVENSTTFVPTPDAVFDVQYGSGNVSGIIGHDIVSMGSGDVLFVSEKQVIAIADKVTSSLKQSPLVSGIMGFAFESLAGVNAPPFWLQANISDRRFAIFLERQLTSLTDVSPEVFAPGGSLTLGGVNSSLFIAGSENPIQVLERSFWLILLDGLSIGNQQVKLGDQRRAAIDTGTTLIGGPDAVIEELYSKIPGAEPMEGAPGYYTYPCSSSSIIEASMAFGGQWYTLPDIDFVGDIASSDLSYCMGAFFGLGSLPDDNLQWIIGGAFLKNTYTIFDADGGDDGKPQVVFASLAPGLNSGTQVTNVTEDVLPASAGRSLSVSGFFVATVAFLAIVLSGFV</sequence>
<feature type="domain" description="Peptidase A1" evidence="7">
    <location>
        <begin position="135"/>
        <end position="457"/>
    </location>
</feature>
<dbReference type="PRINTS" id="PR00792">
    <property type="entry name" value="PEPSIN"/>
</dbReference>
<dbReference type="AlphaFoldDB" id="A0A8X7T236"/>
<accession>A0A8X7T236</accession>
<dbReference type="CDD" id="cd05471">
    <property type="entry name" value="pepsin_like"/>
    <property type="match status" value="1"/>
</dbReference>
<feature type="active site" evidence="3">
    <location>
        <position position="153"/>
    </location>
</feature>
<dbReference type="Pfam" id="PF00026">
    <property type="entry name" value="Asp"/>
    <property type="match status" value="1"/>
</dbReference>
<evidence type="ECO:0000256" key="6">
    <source>
        <dbReference type="SAM" id="SignalP"/>
    </source>
</evidence>
<dbReference type="InterPro" id="IPR001969">
    <property type="entry name" value="Aspartic_peptidase_AS"/>
</dbReference>
<dbReference type="PROSITE" id="PS00141">
    <property type="entry name" value="ASP_PROTEASE"/>
    <property type="match status" value="1"/>
</dbReference>
<dbReference type="InterPro" id="IPR021109">
    <property type="entry name" value="Peptidase_aspartic_dom_sf"/>
</dbReference>
<keyword evidence="2 4" id="KW-0064">Aspartyl protease</keyword>
<evidence type="ECO:0000313" key="8">
    <source>
        <dbReference type="EMBL" id="KAE8265157.1"/>
    </source>
</evidence>
<feature type="transmembrane region" description="Helical" evidence="5">
    <location>
        <begin position="485"/>
        <end position="505"/>
    </location>
</feature>
<evidence type="ECO:0000256" key="5">
    <source>
        <dbReference type="SAM" id="Phobius"/>
    </source>
</evidence>
<dbReference type="InterPro" id="IPR034164">
    <property type="entry name" value="Pepsin-like_dom"/>
</dbReference>
<dbReference type="PANTHER" id="PTHR47966:SF57">
    <property type="entry name" value="PEPTIDASE A1 DOMAIN-CONTAINING PROTEIN"/>
    <property type="match status" value="1"/>
</dbReference>
<keyword evidence="5" id="KW-0812">Transmembrane</keyword>
<evidence type="ECO:0000256" key="4">
    <source>
        <dbReference type="RuleBase" id="RU000454"/>
    </source>
</evidence>
<evidence type="ECO:0000256" key="2">
    <source>
        <dbReference type="ARBA" id="ARBA00022750"/>
    </source>
</evidence>
<keyword evidence="4" id="KW-0378">Hydrolase</keyword>
<dbReference type="PROSITE" id="PS51767">
    <property type="entry name" value="PEPTIDASE_A1"/>
    <property type="match status" value="1"/>
</dbReference>
<evidence type="ECO:0000259" key="7">
    <source>
        <dbReference type="PROSITE" id="PS51767"/>
    </source>
</evidence>